<comment type="subcellular location">
    <subcellularLocation>
        <location evidence="1">Membrane</location>
        <topology evidence="1">Multi-pass membrane protein</topology>
    </subcellularLocation>
</comment>
<feature type="transmembrane region" description="Helical" evidence="5">
    <location>
        <begin position="94"/>
        <end position="112"/>
    </location>
</feature>
<dbReference type="AlphaFoldDB" id="A0A1Y1M4D3"/>
<evidence type="ECO:0000256" key="3">
    <source>
        <dbReference type="ARBA" id="ARBA00022989"/>
    </source>
</evidence>
<protein>
    <recommendedName>
        <fullName evidence="9">Type-1 angiotensin II receptor-associated protein</fullName>
    </recommendedName>
</protein>
<organism evidence="6">
    <name type="scientific">Photinus pyralis</name>
    <name type="common">Common eastern firefly</name>
    <name type="synonym">Lampyris pyralis</name>
    <dbReference type="NCBI Taxonomy" id="7054"/>
    <lineage>
        <taxon>Eukaryota</taxon>
        <taxon>Metazoa</taxon>
        <taxon>Ecdysozoa</taxon>
        <taxon>Arthropoda</taxon>
        <taxon>Hexapoda</taxon>
        <taxon>Insecta</taxon>
        <taxon>Pterygota</taxon>
        <taxon>Neoptera</taxon>
        <taxon>Endopterygota</taxon>
        <taxon>Coleoptera</taxon>
        <taxon>Polyphaga</taxon>
        <taxon>Elateriformia</taxon>
        <taxon>Elateroidea</taxon>
        <taxon>Lampyridae</taxon>
        <taxon>Lampyrinae</taxon>
        <taxon>Photinus</taxon>
    </lineage>
</organism>
<keyword evidence="8" id="KW-1185">Reference proteome</keyword>
<evidence type="ECO:0000256" key="2">
    <source>
        <dbReference type="ARBA" id="ARBA00022692"/>
    </source>
</evidence>
<evidence type="ECO:0000313" key="6">
    <source>
        <dbReference type="EMBL" id="JAV80679.1"/>
    </source>
</evidence>
<sequence>MADFSNIPNFHIKLVFVAHFMLISLACMGRWAPASYLFYNFVLIVTLLWSIHKHEADEPVQMCVFINGMSVILDILVLAMCFPDSHEGRERFSAALAIIQVILRPFSTLFLAKLLQERVEMSGGGMGNLFSGSRSRNYEDMDKNAGPPPISTGNHGGYDFTTAEQI</sequence>
<feature type="transmembrane region" description="Helical" evidence="5">
    <location>
        <begin position="12"/>
        <end position="29"/>
    </location>
</feature>
<dbReference type="SMART" id="SM00805">
    <property type="entry name" value="AGTRAP"/>
    <property type="match status" value="1"/>
</dbReference>
<feature type="transmembrane region" description="Helical" evidence="5">
    <location>
        <begin position="36"/>
        <end position="52"/>
    </location>
</feature>
<dbReference type="Pfam" id="PF06396">
    <property type="entry name" value="AGTRAP"/>
    <property type="match status" value="1"/>
</dbReference>
<gene>
    <name evidence="7" type="ORF">PPYR_13535</name>
</gene>
<dbReference type="PANTHER" id="PTHR16521">
    <property type="entry name" value="TYPE-1 ANGIOTENSIN II RECEPTOR-ASSOCIATED PROTEIN"/>
    <property type="match status" value="1"/>
</dbReference>
<evidence type="ECO:0000256" key="1">
    <source>
        <dbReference type="ARBA" id="ARBA00004141"/>
    </source>
</evidence>
<reference evidence="6" key="1">
    <citation type="journal article" date="2016" name="Sci. Rep.">
        <title>Molecular characterization of firefly nuptial gifts: a multi-omics approach sheds light on postcopulatory sexual selection.</title>
        <authorList>
            <person name="Al-Wathiqui N."/>
            <person name="Fallon T.R."/>
            <person name="South A."/>
            <person name="Weng J.K."/>
            <person name="Lewis S.M."/>
        </authorList>
    </citation>
    <scope>NUCLEOTIDE SEQUENCE</scope>
</reference>
<dbReference type="OrthoDB" id="8191171at2759"/>
<evidence type="ECO:0000313" key="8">
    <source>
        <dbReference type="Proteomes" id="UP000327044"/>
    </source>
</evidence>
<evidence type="ECO:0008006" key="9">
    <source>
        <dbReference type="Google" id="ProtNLM"/>
    </source>
</evidence>
<dbReference type="EMBL" id="GEZM01040969">
    <property type="protein sequence ID" value="JAV80679.1"/>
    <property type="molecule type" value="Transcribed_RNA"/>
</dbReference>
<evidence type="ECO:0000256" key="4">
    <source>
        <dbReference type="ARBA" id="ARBA00023136"/>
    </source>
</evidence>
<evidence type="ECO:0000256" key="5">
    <source>
        <dbReference type="SAM" id="Phobius"/>
    </source>
</evidence>
<dbReference type="Proteomes" id="UP000327044">
    <property type="component" value="Unassembled WGS sequence"/>
</dbReference>
<dbReference type="FunCoup" id="A0A1Y1M4D3">
    <property type="interactions" value="304"/>
</dbReference>
<reference evidence="7" key="3">
    <citation type="submission" date="2019-08" db="EMBL/GenBank/DDBJ databases">
        <authorList>
            <consortium name="Photinus pyralis genome working group"/>
            <person name="Fallon T.R."/>
            <person name="Sander Lower S.E."/>
            <person name="Weng J.-K."/>
        </authorList>
    </citation>
    <scope>NUCLEOTIDE SEQUENCE</scope>
    <source>
        <strain evidence="7">1611_PpyrPB1</strain>
        <tissue evidence="7">Whole body</tissue>
    </source>
</reference>
<accession>A0A1Y1M4D3</accession>
<proteinExistence type="predicted"/>
<keyword evidence="4 5" id="KW-0472">Membrane</keyword>
<keyword evidence="3 5" id="KW-1133">Transmembrane helix</keyword>
<dbReference type="GO" id="GO:0005886">
    <property type="term" value="C:plasma membrane"/>
    <property type="evidence" value="ECO:0007669"/>
    <property type="project" value="TreeGrafter"/>
</dbReference>
<name>A0A1Y1M4D3_PHOPY</name>
<dbReference type="InterPro" id="IPR009436">
    <property type="entry name" value="AGTRAP"/>
</dbReference>
<evidence type="ECO:0000313" key="7">
    <source>
        <dbReference type="EMBL" id="KAB0793915.1"/>
    </source>
</evidence>
<dbReference type="PANTHER" id="PTHR16521:SF3">
    <property type="entry name" value="TYPE-1 ANGIOTENSIN II RECEPTOR-ASSOCIATED PROTEIN"/>
    <property type="match status" value="1"/>
</dbReference>
<keyword evidence="2 5" id="KW-0812">Transmembrane</keyword>
<feature type="transmembrane region" description="Helical" evidence="5">
    <location>
        <begin position="64"/>
        <end position="82"/>
    </location>
</feature>
<dbReference type="EMBL" id="VVIM01000009">
    <property type="protein sequence ID" value="KAB0793915.1"/>
    <property type="molecule type" value="Genomic_DNA"/>
</dbReference>
<reference evidence="7 8" key="2">
    <citation type="journal article" date="2018" name="Elife">
        <title>Firefly genomes illuminate parallel origins of bioluminescence in beetles.</title>
        <authorList>
            <person name="Fallon T.R."/>
            <person name="Lower S.E."/>
            <person name="Chang C.H."/>
            <person name="Bessho-Uehara M."/>
            <person name="Martin G.J."/>
            <person name="Bewick A.J."/>
            <person name="Behringer M."/>
            <person name="Debat H.J."/>
            <person name="Wong I."/>
            <person name="Day J.C."/>
            <person name="Suvorov A."/>
            <person name="Silva C.J."/>
            <person name="Stanger-Hall K.F."/>
            <person name="Hall D.W."/>
            <person name="Schmitz R.J."/>
            <person name="Nelson D.R."/>
            <person name="Lewis S.M."/>
            <person name="Shigenobu S."/>
            <person name="Bybee S.M."/>
            <person name="Larracuente A.M."/>
            <person name="Oba Y."/>
            <person name="Weng J.K."/>
        </authorList>
    </citation>
    <scope>NUCLEOTIDE SEQUENCE [LARGE SCALE GENOMIC DNA]</scope>
    <source>
        <strain evidence="7">1611_PpyrPB1</strain>
        <tissue evidence="7">Whole body</tissue>
    </source>
</reference>
<dbReference type="GO" id="GO:0038166">
    <property type="term" value="P:angiotensin-activated signaling pathway"/>
    <property type="evidence" value="ECO:0007669"/>
    <property type="project" value="InterPro"/>
</dbReference>
<dbReference type="InParanoid" id="A0A1Y1M4D3"/>